<reference evidence="2 3" key="1">
    <citation type="submission" date="2023-01" db="EMBL/GenBank/DDBJ databases">
        <title>Analysis of 21 Apiospora genomes using comparative genomics revels a genus with tremendous synthesis potential of carbohydrate active enzymes and secondary metabolites.</title>
        <authorList>
            <person name="Sorensen T."/>
        </authorList>
    </citation>
    <scope>NUCLEOTIDE SEQUENCE [LARGE SCALE GENOMIC DNA]</scope>
    <source>
        <strain evidence="2 3">CBS 83171</strain>
    </source>
</reference>
<feature type="region of interest" description="Disordered" evidence="1">
    <location>
        <begin position="33"/>
        <end position="83"/>
    </location>
</feature>
<accession>A0ABR1UXN7</accession>
<evidence type="ECO:0000256" key="1">
    <source>
        <dbReference type="SAM" id="MobiDB-lite"/>
    </source>
</evidence>
<feature type="compositionally biased region" description="Basic and acidic residues" evidence="1">
    <location>
        <begin position="34"/>
        <end position="52"/>
    </location>
</feature>
<evidence type="ECO:0000313" key="2">
    <source>
        <dbReference type="EMBL" id="KAK8063704.1"/>
    </source>
</evidence>
<feature type="region of interest" description="Disordered" evidence="1">
    <location>
        <begin position="152"/>
        <end position="185"/>
    </location>
</feature>
<proteinExistence type="predicted"/>
<feature type="region of interest" description="Disordered" evidence="1">
    <location>
        <begin position="223"/>
        <end position="253"/>
    </location>
</feature>
<organism evidence="2 3">
    <name type="scientific">Apiospora saccharicola</name>
    <dbReference type="NCBI Taxonomy" id="335842"/>
    <lineage>
        <taxon>Eukaryota</taxon>
        <taxon>Fungi</taxon>
        <taxon>Dikarya</taxon>
        <taxon>Ascomycota</taxon>
        <taxon>Pezizomycotina</taxon>
        <taxon>Sordariomycetes</taxon>
        <taxon>Xylariomycetidae</taxon>
        <taxon>Amphisphaeriales</taxon>
        <taxon>Apiosporaceae</taxon>
        <taxon>Apiospora</taxon>
    </lineage>
</organism>
<protein>
    <submittedName>
        <fullName evidence="2">Uncharacterized protein</fullName>
    </submittedName>
</protein>
<evidence type="ECO:0000313" key="3">
    <source>
        <dbReference type="Proteomes" id="UP001446871"/>
    </source>
</evidence>
<gene>
    <name evidence="2" type="ORF">PG996_008356</name>
</gene>
<keyword evidence="3" id="KW-1185">Reference proteome</keyword>
<comment type="caution">
    <text evidence="2">The sequence shown here is derived from an EMBL/GenBank/DDBJ whole genome shotgun (WGS) entry which is preliminary data.</text>
</comment>
<feature type="compositionally biased region" description="Basic and acidic residues" evidence="1">
    <location>
        <begin position="170"/>
        <end position="185"/>
    </location>
</feature>
<name>A0ABR1UXN7_9PEZI</name>
<sequence>MEGGDMPILIISREHGIVENGNQGVWRWIKKKRRQDESQNKTDGQEQSHTEQDQVWVVTTAGPRSRGMLNNGSGTGGDRPRELPHAERRWANGLTFRRYENATVSGGQIVGSLYVAERTVQYFSRDSSRARFARVLPVPLRLLLHALLAGAGPGGGRDQNRSGTLLAQDSRPELAGERHAGHVDREKRSPWIKSRRQRHVSLAQNGLTFPRCLPTFLDLGGKGFNEQEGQNMRTSCKRRGTSTGNMAKEGPEL</sequence>
<dbReference type="EMBL" id="JAQQWM010000005">
    <property type="protein sequence ID" value="KAK8063704.1"/>
    <property type="molecule type" value="Genomic_DNA"/>
</dbReference>
<dbReference type="Proteomes" id="UP001446871">
    <property type="component" value="Unassembled WGS sequence"/>
</dbReference>